<feature type="compositionally biased region" description="Low complexity" evidence="2">
    <location>
        <begin position="155"/>
        <end position="168"/>
    </location>
</feature>
<evidence type="ECO:0000313" key="4">
    <source>
        <dbReference type="Proteomes" id="UP001329430"/>
    </source>
</evidence>
<dbReference type="InterPro" id="IPR029488">
    <property type="entry name" value="Hmw/CFAP97"/>
</dbReference>
<dbReference type="InterPro" id="IPR038792">
    <property type="entry name" value="CFAP97D1/2"/>
</dbReference>
<feature type="region of interest" description="Disordered" evidence="2">
    <location>
        <begin position="127"/>
        <end position="178"/>
    </location>
</feature>
<reference evidence="3 4" key="1">
    <citation type="journal article" date="2024" name="Insects">
        <title>An Improved Chromosome-Level Genome Assembly of the Firefly Pyrocoelia pectoralis.</title>
        <authorList>
            <person name="Fu X."/>
            <person name="Meyer-Rochow V.B."/>
            <person name="Ballantyne L."/>
            <person name="Zhu X."/>
        </authorList>
    </citation>
    <scope>NUCLEOTIDE SEQUENCE [LARGE SCALE GENOMIC DNA]</scope>
    <source>
        <strain evidence="3">XCY_ONT2</strain>
    </source>
</reference>
<dbReference type="PANTHER" id="PTHR33768:SF3">
    <property type="entry name" value="MIP11318P"/>
    <property type="match status" value="1"/>
</dbReference>
<keyword evidence="4" id="KW-1185">Reference proteome</keyword>
<dbReference type="PANTHER" id="PTHR33768">
    <property type="entry name" value="MIP11318P"/>
    <property type="match status" value="1"/>
</dbReference>
<dbReference type="EMBL" id="JAVRBK010000003">
    <property type="protein sequence ID" value="KAK5647108.1"/>
    <property type="molecule type" value="Genomic_DNA"/>
</dbReference>
<gene>
    <name evidence="3" type="ORF">RI129_005572</name>
</gene>
<protein>
    <submittedName>
        <fullName evidence="3">Uncharacterized protein</fullName>
    </submittedName>
</protein>
<proteinExistence type="inferred from homology"/>
<accession>A0AAN7ZSK7</accession>
<evidence type="ECO:0000256" key="1">
    <source>
        <dbReference type="ARBA" id="ARBA00008315"/>
    </source>
</evidence>
<comment type="caution">
    <text evidence="3">The sequence shown here is derived from an EMBL/GenBank/DDBJ whole genome shotgun (WGS) entry which is preliminary data.</text>
</comment>
<dbReference type="Proteomes" id="UP001329430">
    <property type="component" value="Chromosome 3"/>
</dbReference>
<comment type="similarity">
    <text evidence="1">Belongs to the CFAP97 family.</text>
</comment>
<evidence type="ECO:0000256" key="2">
    <source>
        <dbReference type="SAM" id="MobiDB-lite"/>
    </source>
</evidence>
<dbReference type="Pfam" id="PF13879">
    <property type="entry name" value="Hmw_CFAP97"/>
    <property type="match status" value="1"/>
</dbReference>
<dbReference type="AlphaFoldDB" id="A0AAN7ZSK7"/>
<name>A0AAN7ZSK7_9COLE</name>
<organism evidence="3 4">
    <name type="scientific">Pyrocoelia pectoralis</name>
    <dbReference type="NCBI Taxonomy" id="417401"/>
    <lineage>
        <taxon>Eukaryota</taxon>
        <taxon>Metazoa</taxon>
        <taxon>Ecdysozoa</taxon>
        <taxon>Arthropoda</taxon>
        <taxon>Hexapoda</taxon>
        <taxon>Insecta</taxon>
        <taxon>Pterygota</taxon>
        <taxon>Neoptera</taxon>
        <taxon>Endopterygota</taxon>
        <taxon>Coleoptera</taxon>
        <taxon>Polyphaga</taxon>
        <taxon>Elateriformia</taxon>
        <taxon>Elateroidea</taxon>
        <taxon>Lampyridae</taxon>
        <taxon>Lampyrinae</taxon>
        <taxon>Pyrocoelia</taxon>
    </lineage>
</organism>
<evidence type="ECO:0000313" key="3">
    <source>
        <dbReference type="EMBL" id="KAK5647108.1"/>
    </source>
</evidence>
<sequence>MLSRREKLLILPWQQRKYENHLRKIKSAAPVIDNRPPASREHVAIKLKRKQTEIERRMQIERDNLILLQKLNSLTCKNRVDNYWATPQPNFLNRVKASNGVSKADHETTIGSNKIITRTTQITDGRVSWKSDRNRSKSVPSQKLPSICEVDDGSSTEIRSNSSKSSISKYVPDNRRSSQRLTLNRGSLILELNFPPDSHLKYQNGHTEKLIMSGLCQCKNLTKKI</sequence>